<gene>
    <name evidence="7" type="ORF">G127AT_11320</name>
</gene>
<feature type="domain" description="ABC transporter" evidence="6">
    <location>
        <begin position="7"/>
        <end position="278"/>
    </location>
</feature>
<protein>
    <submittedName>
        <fullName evidence="7">ABC-F family ATP-binding cassette domain-containing protein</fullName>
    </submittedName>
</protein>
<sequence>MTHSHHLAADGLGWHYGDTRVFADLALTVAGDQRIGLIGENGAGKSTLLRLLAGGPDTVPVAAPRSGHGFEPGSGPGSGHGSGRIIRPARTGLLEQEPPFAPGDTVAGVLEAALAETRALERTLDEAAAAMADGTRASANRYADALDAAERADVWSAEARRDALLDGLGVAGIPGERRMGEVSGGQRSRFALAALLLRAPEGLLLDEPTNHLDDDAVAFLEAQLRAWRGPVLFASHDRAFLDGVATALFDVDPARAGTGGASASAVFGGGFSDYLLEKDAERARWERRYADEQAELARLRLAVADTARHVAHGRGPRDNDKFIHRFKGARNDQAISRRVRDAEQRLATLEREQVRRPRDPLAFAGIPSGSHALDASAGSLVQLADVRVDGRLGIDRLSIEPDARLLVTGANGAGKSTLLAVLAGRLAADAGSVHRRRGLRTGILEQDVRFADPAASPRELYARVLGERRAEQLPLTGLGLIAPRDADRPVGALSVGQQRRLALALVIAKPPHLFLLDEPTNHLSLALATELEDALGHYPGAVVIASHDRWLRRRWSGSALPSPPPARRSSRRAAPYRDPPPARPPVE</sequence>
<dbReference type="SUPFAM" id="SSF52540">
    <property type="entry name" value="P-loop containing nucleoside triphosphate hydrolases"/>
    <property type="match status" value="2"/>
</dbReference>
<keyword evidence="1" id="KW-0677">Repeat</keyword>
<dbReference type="GO" id="GO:0005524">
    <property type="term" value="F:ATP binding"/>
    <property type="evidence" value="ECO:0007669"/>
    <property type="project" value="UniProtKB-KW"/>
</dbReference>
<dbReference type="Pfam" id="PF00005">
    <property type="entry name" value="ABC_tran"/>
    <property type="match status" value="2"/>
</dbReference>
<evidence type="ECO:0000256" key="1">
    <source>
        <dbReference type="ARBA" id="ARBA00022737"/>
    </source>
</evidence>
<dbReference type="AlphaFoldDB" id="A0A975FQ12"/>
<dbReference type="PROSITE" id="PS50893">
    <property type="entry name" value="ABC_TRANSPORTER_2"/>
    <property type="match status" value="2"/>
</dbReference>
<dbReference type="InterPro" id="IPR050611">
    <property type="entry name" value="ABCF"/>
</dbReference>
<feature type="compositionally biased region" description="Gly residues" evidence="5">
    <location>
        <begin position="70"/>
        <end position="82"/>
    </location>
</feature>
<keyword evidence="2" id="KW-0547">Nucleotide-binding</keyword>
<dbReference type="InterPro" id="IPR003439">
    <property type="entry name" value="ABC_transporter-like_ATP-bd"/>
</dbReference>
<dbReference type="KEGG" id="aarc:G127AT_11320"/>
<feature type="coiled-coil region" evidence="4">
    <location>
        <begin position="275"/>
        <end position="302"/>
    </location>
</feature>
<dbReference type="GO" id="GO:0016887">
    <property type="term" value="F:ATP hydrolysis activity"/>
    <property type="evidence" value="ECO:0007669"/>
    <property type="project" value="InterPro"/>
</dbReference>
<dbReference type="PROSITE" id="PS00211">
    <property type="entry name" value="ABC_TRANSPORTER_1"/>
    <property type="match status" value="2"/>
</dbReference>
<dbReference type="PANTHER" id="PTHR19211">
    <property type="entry name" value="ATP-BINDING TRANSPORT PROTEIN-RELATED"/>
    <property type="match status" value="1"/>
</dbReference>
<feature type="compositionally biased region" description="Pro residues" evidence="5">
    <location>
        <begin position="577"/>
        <end position="587"/>
    </location>
</feature>
<dbReference type="PANTHER" id="PTHR19211:SF14">
    <property type="entry name" value="ATP-BINDING CASSETTE SUB-FAMILY F MEMBER 1"/>
    <property type="match status" value="1"/>
</dbReference>
<dbReference type="InterPro" id="IPR003593">
    <property type="entry name" value="AAA+_ATPase"/>
</dbReference>
<evidence type="ECO:0000256" key="5">
    <source>
        <dbReference type="SAM" id="MobiDB-lite"/>
    </source>
</evidence>
<feature type="region of interest" description="Disordered" evidence="5">
    <location>
        <begin position="556"/>
        <end position="587"/>
    </location>
</feature>
<feature type="region of interest" description="Disordered" evidence="5">
    <location>
        <begin position="63"/>
        <end position="85"/>
    </location>
</feature>
<organism evidence="7 8">
    <name type="scientific">Agromyces archimandritae</name>
    <dbReference type="NCBI Taxonomy" id="2781962"/>
    <lineage>
        <taxon>Bacteria</taxon>
        <taxon>Bacillati</taxon>
        <taxon>Actinomycetota</taxon>
        <taxon>Actinomycetes</taxon>
        <taxon>Micrococcales</taxon>
        <taxon>Microbacteriaceae</taxon>
        <taxon>Agromyces</taxon>
    </lineage>
</organism>
<proteinExistence type="predicted"/>
<accession>A0A975FQ12</accession>
<dbReference type="Gene3D" id="3.40.50.300">
    <property type="entry name" value="P-loop containing nucleotide triphosphate hydrolases"/>
    <property type="match status" value="2"/>
</dbReference>
<dbReference type="Proteomes" id="UP000671914">
    <property type="component" value="Chromosome"/>
</dbReference>
<dbReference type="SMART" id="SM00382">
    <property type="entry name" value="AAA"/>
    <property type="match status" value="2"/>
</dbReference>
<name>A0A975FQ12_9MICO</name>
<evidence type="ECO:0000256" key="4">
    <source>
        <dbReference type="SAM" id="Coils"/>
    </source>
</evidence>
<evidence type="ECO:0000259" key="6">
    <source>
        <dbReference type="PROSITE" id="PS50893"/>
    </source>
</evidence>
<keyword evidence="4" id="KW-0175">Coiled coil</keyword>
<reference evidence="7" key="1">
    <citation type="submission" date="2021-03" db="EMBL/GenBank/DDBJ databases">
        <title>Agromyces archimandritus sp. nov., isolated from the cockroach Archimandrita tessellata.</title>
        <authorList>
            <person name="Guzman J."/>
            <person name="Ortuzar M."/>
            <person name="Poehlein A."/>
            <person name="Daniel R."/>
            <person name="Trujillo M."/>
            <person name="Vilcinskas A."/>
        </authorList>
    </citation>
    <scope>NUCLEOTIDE SEQUENCE</scope>
    <source>
        <strain evidence="7">G127AT</strain>
    </source>
</reference>
<evidence type="ECO:0000313" key="7">
    <source>
        <dbReference type="EMBL" id="QTX06295.1"/>
    </source>
</evidence>
<keyword evidence="8" id="KW-1185">Reference proteome</keyword>
<dbReference type="InterPro" id="IPR017871">
    <property type="entry name" value="ABC_transporter-like_CS"/>
</dbReference>
<dbReference type="InterPro" id="IPR027417">
    <property type="entry name" value="P-loop_NTPase"/>
</dbReference>
<keyword evidence="3 7" id="KW-0067">ATP-binding</keyword>
<dbReference type="EMBL" id="CP071696">
    <property type="protein sequence ID" value="QTX06295.1"/>
    <property type="molecule type" value="Genomic_DNA"/>
</dbReference>
<evidence type="ECO:0000256" key="2">
    <source>
        <dbReference type="ARBA" id="ARBA00022741"/>
    </source>
</evidence>
<evidence type="ECO:0000313" key="8">
    <source>
        <dbReference type="Proteomes" id="UP000671914"/>
    </source>
</evidence>
<feature type="domain" description="ABC transporter" evidence="6">
    <location>
        <begin position="375"/>
        <end position="581"/>
    </location>
</feature>
<evidence type="ECO:0000256" key="3">
    <source>
        <dbReference type="ARBA" id="ARBA00022840"/>
    </source>
</evidence>